<sequence>MKWLRDFHSALHTGKLEEFTGQAAETSSGFPSLPQISFADSVTLSQLSFAKPTQETLTEDKPPTPTTPTTSTPKTDTKEKSDTESAELRGTRGSAAEPIVFASPPKRRGLFRRAEKKEESRKEMMEAKRIMTCIQDRTHARRPCLSSTDWSYFEIKGELELRRFNVGQAMPVIKAIPQTEKIQQAIQAIERKDNLELLARWDDYGYATYYQLKLMSSVTTARNNFKLVQSTVDWIEKVEFKVDCVVPPFKDMLEVTKDDHKRAVEDLNLGEWHIGKHAQHGSEFLDFRENLWLRSGPIIGALFMLRETYEDVGVVNLDRWGDYGLLKLMADIVKAKNNFAFVEAAMAWMDTVEFHVGNIVHPFKDAEDVTKAARMHAVDTMKLGVWYVGRHGQYGSEFLDFPESLWLHTGSIIGGLLLLRATYEAVGIVNPRFHDFDHPDQKSRTAKGYGAGEPGIKRVISVINLGNHWGAFFVNVETTTCYLFDPKQLKSNVSTLKRAVATVVEPMLGITDQLSYEAISGCLQKDSSSCGVWCLVVLELYYLGQPPRTGETIGTIRCTTSWTICACAICTKLFRLSDT</sequence>
<dbReference type="Proteomes" id="UP001632037">
    <property type="component" value="Unassembled WGS sequence"/>
</dbReference>
<evidence type="ECO:0000313" key="3">
    <source>
        <dbReference type="Proteomes" id="UP001632037"/>
    </source>
</evidence>
<dbReference type="SUPFAM" id="SSF54001">
    <property type="entry name" value="Cysteine proteinases"/>
    <property type="match status" value="1"/>
</dbReference>
<evidence type="ECO:0008006" key="4">
    <source>
        <dbReference type="Google" id="ProtNLM"/>
    </source>
</evidence>
<proteinExistence type="predicted"/>
<evidence type="ECO:0000256" key="1">
    <source>
        <dbReference type="SAM" id="MobiDB-lite"/>
    </source>
</evidence>
<dbReference type="Gene3D" id="3.40.395.10">
    <property type="entry name" value="Adenoviral Proteinase, Chain A"/>
    <property type="match status" value="1"/>
</dbReference>
<reference evidence="2 3" key="1">
    <citation type="submission" date="2024-09" db="EMBL/GenBank/DDBJ databases">
        <title>Genome sequencing and assembly of Phytophthora oleae, isolate VK10A, causative agent of rot of olive drupes.</title>
        <authorList>
            <person name="Conti Taguali S."/>
            <person name="Riolo M."/>
            <person name="La Spada F."/>
            <person name="Cacciola S.O."/>
            <person name="Dionisio G."/>
        </authorList>
    </citation>
    <scope>NUCLEOTIDE SEQUENCE [LARGE SCALE GENOMIC DNA]</scope>
    <source>
        <strain evidence="2 3">VK10A</strain>
    </source>
</reference>
<dbReference type="InterPro" id="IPR038765">
    <property type="entry name" value="Papain-like_cys_pep_sf"/>
</dbReference>
<comment type="caution">
    <text evidence="2">The sequence shown here is derived from an EMBL/GenBank/DDBJ whole genome shotgun (WGS) entry which is preliminary data.</text>
</comment>
<dbReference type="EMBL" id="JBIMZQ010000053">
    <property type="protein sequence ID" value="KAL3658547.1"/>
    <property type="molecule type" value="Genomic_DNA"/>
</dbReference>
<dbReference type="AlphaFoldDB" id="A0ABD3EVK3"/>
<feature type="region of interest" description="Disordered" evidence="1">
    <location>
        <begin position="50"/>
        <end position="96"/>
    </location>
</feature>
<protein>
    <recommendedName>
        <fullName evidence="4">Ubiquitin-like protease family profile domain-containing protein</fullName>
    </recommendedName>
</protein>
<name>A0ABD3EVK3_9STRA</name>
<organism evidence="2 3">
    <name type="scientific">Phytophthora oleae</name>
    <dbReference type="NCBI Taxonomy" id="2107226"/>
    <lineage>
        <taxon>Eukaryota</taxon>
        <taxon>Sar</taxon>
        <taxon>Stramenopiles</taxon>
        <taxon>Oomycota</taxon>
        <taxon>Peronosporomycetes</taxon>
        <taxon>Peronosporales</taxon>
        <taxon>Peronosporaceae</taxon>
        <taxon>Phytophthora</taxon>
    </lineage>
</organism>
<accession>A0ABD3EVK3</accession>
<gene>
    <name evidence="2" type="ORF">V7S43_016431</name>
</gene>
<keyword evidence="3" id="KW-1185">Reference proteome</keyword>
<evidence type="ECO:0000313" key="2">
    <source>
        <dbReference type="EMBL" id="KAL3658547.1"/>
    </source>
</evidence>
<feature type="compositionally biased region" description="Basic and acidic residues" evidence="1">
    <location>
        <begin position="75"/>
        <end position="90"/>
    </location>
</feature>